<comment type="caution">
    <text evidence="1">The sequence shown here is derived from an EMBL/GenBank/DDBJ whole genome shotgun (WGS) entry which is preliminary data.</text>
</comment>
<reference evidence="1 2" key="1">
    <citation type="submission" date="2008-12" db="EMBL/GenBank/DDBJ databases">
        <authorList>
            <person name="Fulton L."/>
            <person name="Clifton S."/>
            <person name="Fulton B."/>
            <person name="Xu J."/>
            <person name="Minx P."/>
            <person name="Pepin K.H."/>
            <person name="Johnson M."/>
            <person name="Bhonagiri V."/>
            <person name="Nash W.E."/>
            <person name="Mardis E.R."/>
            <person name="Wilson R.K."/>
        </authorList>
    </citation>
    <scope>NUCLEOTIDE SEQUENCE [LARGE SCALE GENOMIC DNA]</scope>
    <source>
        <strain evidence="1 2">DSM 14838</strain>
    </source>
</reference>
<proteinExistence type="predicted"/>
<organism evidence="1 2">
    <name type="scientific">Bacteroides cellulosilyticus DSM 14838</name>
    <dbReference type="NCBI Taxonomy" id="537012"/>
    <lineage>
        <taxon>Bacteria</taxon>
        <taxon>Pseudomonadati</taxon>
        <taxon>Bacteroidota</taxon>
        <taxon>Bacteroidia</taxon>
        <taxon>Bacteroidales</taxon>
        <taxon>Bacteroidaceae</taxon>
        <taxon>Bacteroides</taxon>
    </lineage>
</organism>
<reference evidence="1 2" key="2">
    <citation type="submission" date="2009-01" db="EMBL/GenBank/DDBJ databases">
        <title>Draft genome sequence of Bacteroides cellulosilyticus (DSM 14838).</title>
        <authorList>
            <person name="Sudarsanam P."/>
            <person name="Ley R."/>
            <person name="Guruge J."/>
            <person name="Turnbaugh P.J."/>
            <person name="Mahowald M."/>
            <person name="Liep D."/>
            <person name="Gordon J."/>
        </authorList>
    </citation>
    <scope>NUCLEOTIDE SEQUENCE [LARGE SCALE GENOMIC DNA]</scope>
    <source>
        <strain evidence="1 2">DSM 14838</strain>
    </source>
</reference>
<dbReference type="HOGENOM" id="CLU_2679875_0_0_10"/>
<sequence>MVKGWNIRGNEIVHSKNSIKGQSTLLLNIGYWTNNKGEIAIAPINSIFLAPAPNANAGEVTKMAIPKNSITLVI</sequence>
<dbReference type="EMBL" id="ACCH01000461">
    <property type="protein sequence ID" value="EEF86785.1"/>
    <property type="molecule type" value="Genomic_DNA"/>
</dbReference>
<evidence type="ECO:0000313" key="1">
    <source>
        <dbReference type="EMBL" id="EEF86785.1"/>
    </source>
</evidence>
<evidence type="ECO:0000313" key="2">
    <source>
        <dbReference type="Proteomes" id="UP000003711"/>
    </source>
</evidence>
<name>E2NMT1_9BACE</name>
<gene>
    <name evidence="1" type="ORF">BACCELL_05627</name>
</gene>
<accession>E2NMT1</accession>
<protein>
    <submittedName>
        <fullName evidence="1">Uncharacterized protein</fullName>
    </submittedName>
</protein>
<dbReference type="Proteomes" id="UP000003711">
    <property type="component" value="Unassembled WGS sequence"/>
</dbReference>
<dbReference type="AlphaFoldDB" id="E2NMT1"/>